<dbReference type="STRING" id="497964.CfE428DRAFT_3074"/>
<dbReference type="Proteomes" id="UP000005824">
    <property type="component" value="Unassembled WGS sequence"/>
</dbReference>
<organism evidence="2 3">
    <name type="scientific">Chthoniobacter flavus Ellin428</name>
    <dbReference type="NCBI Taxonomy" id="497964"/>
    <lineage>
        <taxon>Bacteria</taxon>
        <taxon>Pseudomonadati</taxon>
        <taxon>Verrucomicrobiota</taxon>
        <taxon>Spartobacteria</taxon>
        <taxon>Chthoniobacterales</taxon>
        <taxon>Chthoniobacteraceae</taxon>
        <taxon>Chthoniobacter</taxon>
    </lineage>
</organism>
<evidence type="ECO:0000313" key="3">
    <source>
        <dbReference type="Proteomes" id="UP000005824"/>
    </source>
</evidence>
<name>B4D2E9_9BACT</name>
<dbReference type="eggNOG" id="COG1216">
    <property type="taxonomic scope" value="Bacteria"/>
</dbReference>
<reference evidence="2 3" key="1">
    <citation type="journal article" date="2011" name="J. Bacteriol.">
        <title>Genome sequence of Chthoniobacter flavus Ellin428, an aerobic heterotrophic soil bacterium.</title>
        <authorList>
            <person name="Kant R."/>
            <person name="van Passel M.W."/>
            <person name="Palva A."/>
            <person name="Lucas S."/>
            <person name="Lapidus A."/>
            <person name="Glavina Del Rio T."/>
            <person name="Dalin E."/>
            <person name="Tice H."/>
            <person name="Bruce D."/>
            <person name="Goodwin L."/>
            <person name="Pitluck S."/>
            <person name="Larimer F.W."/>
            <person name="Land M.L."/>
            <person name="Hauser L."/>
            <person name="Sangwan P."/>
            <person name="de Vos W.M."/>
            <person name="Janssen P.H."/>
            <person name="Smidt H."/>
        </authorList>
    </citation>
    <scope>NUCLEOTIDE SEQUENCE [LARGE SCALE GENOMIC DNA]</scope>
    <source>
        <strain evidence="2 3">Ellin428</strain>
    </source>
</reference>
<evidence type="ECO:0000259" key="1">
    <source>
        <dbReference type="Pfam" id="PF00535"/>
    </source>
</evidence>
<dbReference type="SUPFAM" id="SSF53448">
    <property type="entry name" value="Nucleotide-diphospho-sugar transferases"/>
    <property type="match status" value="1"/>
</dbReference>
<comment type="caution">
    <text evidence="2">The sequence shown here is derived from an EMBL/GenBank/DDBJ whole genome shotgun (WGS) entry which is preliminary data.</text>
</comment>
<keyword evidence="3" id="KW-1185">Reference proteome</keyword>
<feature type="domain" description="Glycosyltransferase 2-like" evidence="1">
    <location>
        <begin position="4"/>
        <end position="82"/>
    </location>
</feature>
<proteinExistence type="predicted"/>
<dbReference type="InParanoid" id="B4D2E9"/>
<protein>
    <recommendedName>
        <fullName evidence="1">Glycosyltransferase 2-like domain-containing protein</fullName>
    </recommendedName>
</protein>
<dbReference type="Pfam" id="PF00535">
    <property type="entry name" value="Glycos_transf_2"/>
    <property type="match status" value="1"/>
</dbReference>
<sequence length="267" mass="30638">MGKTFPRLEYIVIDGGSRITAVEILETHGDRLAYWCSERDEGQYHAINKGFARSTGEVMGWLNSDDKHTPWTLSIVAEIFETFPEIEWLTTLFPLRWDVQGRAVRCSRRTGFSRTAYMAGENLPTGAWYAPGWLQQESTFWRRSLWERAGSRLDTSWKIAADFELWMRFFQHAELYAVDTPLAGFRQHGDQKTNQLKNEYQREAMDILRGAGGATPGYVKSSLRSAAARLCPDFLRPVAGKLGLMHPCKLCLRRRDESGWRIASQLH</sequence>
<dbReference type="InterPro" id="IPR029044">
    <property type="entry name" value="Nucleotide-diphossugar_trans"/>
</dbReference>
<accession>B4D2E9</accession>
<gene>
    <name evidence="2" type="ORF">CfE428DRAFT_3074</name>
</gene>
<dbReference type="EMBL" id="ABVL01000008">
    <property type="protein sequence ID" value="EDY19389.1"/>
    <property type="molecule type" value="Genomic_DNA"/>
</dbReference>
<dbReference type="InterPro" id="IPR001173">
    <property type="entry name" value="Glyco_trans_2-like"/>
</dbReference>
<evidence type="ECO:0000313" key="2">
    <source>
        <dbReference type="EMBL" id="EDY19389.1"/>
    </source>
</evidence>
<dbReference type="AlphaFoldDB" id="B4D2E9"/>
<dbReference type="CDD" id="cd06433">
    <property type="entry name" value="GT_2_WfgS_like"/>
    <property type="match status" value="1"/>
</dbReference>
<dbReference type="Gene3D" id="3.90.550.10">
    <property type="entry name" value="Spore Coat Polysaccharide Biosynthesis Protein SpsA, Chain A"/>
    <property type="match status" value="1"/>
</dbReference>